<reference evidence="1 2" key="1">
    <citation type="submission" date="2014-04" db="EMBL/GenBank/DDBJ databases">
        <authorList>
            <consortium name="DOE Joint Genome Institute"/>
            <person name="Kuo A."/>
            <person name="Kohler A."/>
            <person name="Jargeat P."/>
            <person name="Nagy L.G."/>
            <person name="Floudas D."/>
            <person name="Copeland A."/>
            <person name="Barry K.W."/>
            <person name="Cichocki N."/>
            <person name="Veneault-Fourrey C."/>
            <person name="LaButti K."/>
            <person name="Lindquist E.A."/>
            <person name="Lipzen A."/>
            <person name="Lundell T."/>
            <person name="Morin E."/>
            <person name="Murat C."/>
            <person name="Sun H."/>
            <person name="Tunlid A."/>
            <person name="Henrissat B."/>
            <person name="Grigoriev I.V."/>
            <person name="Hibbett D.S."/>
            <person name="Martin F."/>
            <person name="Nordberg H.P."/>
            <person name="Cantor M.N."/>
            <person name="Hua S.X."/>
        </authorList>
    </citation>
    <scope>NUCLEOTIDE SEQUENCE [LARGE SCALE GENOMIC DNA]</scope>
    <source>
        <strain evidence="1 2">Ve08.2h10</strain>
    </source>
</reference>
<gene>
    <name evidence="1" type="ORF">PAXRUDRAFT_798601</name>
</gene>
<sequence length="54" mass="6225">MTPSTRFECHSLVCDPTWSFPAPPARLQPYPIVSRTTYSFFHPIRSFLVTSTCF</sequence>
<dbReference type="AlphaFoldDB" id="A0A0D0CNX5"/>
<protein>
    <submittedName>
        <fullName evidence="1">Uncharacterized protein</fullName>
    </submittedName>
</protein>
<dbReference type="InParanoid" id="A0A0D0CNX5"/>
<organism evidence="1 2">
    <name type="scientific">Paxillus rubicundulus Ve08.2h10</name>
    <dbReference type="NCBI Taxonomy" id="930991"/>
    <lineage>
        <taxon>Eukaryota</taxon>
        <taxon>Fungi</taxon>
        <taxon>Dikarya</taxon>
        <taxon>Basidiomycota</taxon>
        <taxon>Agaricomycotina</taxon>
        <taxon>Agaricomycetes</taxon>
        <taxon>Agaricomycetidae</taxon>
        <taxon>Boletales</taxon>
        <taxon>Paxilineae</taxon>
        <taxon>Paxillaceae</taxon>
        <taxon>Paxillus</taxon>
    </lineage>
</organism>
<proteinExistence type="predicted"/>
<dbReference type="Proteomes" id="UP000054538">
    <property type="component" value="Unassembled WGS sequence"/>
</dbReference>
<dbReference type="HOGENOM" id="CLU_3051027_0_0_1"/>
<keyword evidence="2" id="KW-1185">Reference proteome</keyword>
<name>A0A0D0CNX5_9AGAM</name>
<evidence type="ECO:0000313" key="1">
    <source>
        <dbReference type="EMBL" id="KIK72491.1"/>
    </source>
</evidence>
<accession>A0A0D0CNX5</accession>
<reference evidence="2" key="2">
    <citation type="submission" date="2015-01" db="EMBL/GenBank/DDBJ databases">
        <title>Evolutionary Origins and Diversification of the Mycorrhizal Mutualists.</title>
        <authorList>
            <consortium name="DOE Joint Genome Institute"/>
            <consortium name="Mycorrhizal Genomics Consortium"/>
            <person name="Kohler A."/>
            <person name="Kuo A."/>
            <person name="Nagy L.G."/>
            <person name="Floudas D."/>
            <person name="Copeland A."/>
            <person name="Barry K.W."/>
            <person name="Cichocki N."/>
            <person name="Veneault-Fourrey C."/>
            <person name="LaButti K."/>
            <person name="Lindquist E.A."/>
            <person name="Lipzen A."/>
            <person name="Lundell T."/>
            <person name="Morin E."/>
            <person name="Murat C."/>
            <person name="Riley R."/>
            <person name="Ohm R."/>
            <person name="Sun H."/>
            <person name="Tunlid A."/>
            <person name="Henrissat B."/>
            <person name="Grigoriev I.V."/>
            <person name="Hibbett D.S."/>
            <person name="Martin F."/>
        </authorList>
    </citation>
    <scope>NUCLEOTIDE SEQUENCE [LARGE SCALE GENOMIC DNA]</scope>
    <source>
        <strain evidence="2">Ve08.2h10</strain>
    </source>
</reference>
<evidence type="ECO:0000313" key="2">
    <source>
        <dbReference type="Proteomes" id="UP000054538"/>
    </source>
</evidence>
<dbReference type="EMBL" id="KN830773">
    <property type="protein sequence ID" value="KIK72491.1"/>
    <property type="molecule type" value="Genomic_DNA"/>
</dbReference>